<keyword evidence="3" id="KW-0176">Collagen</keyword>
<keyword evidence="2" id="KW-0964">Secreted</keyword>
<dbReference type="Pfam" id="PF01410">
    <property type="entry name" value="COLFI"/>
    <property type="match status" value="1"/>
</dbReference>
<dbReference type="InterPro" id="IPR036056">
    <property type="entry name" value="Fibrinogen-like_C"/>
</dbReference>
<dbReference type="Proteomes" id="UP001159427">
    <property type="component" value="Unassembled WGS sequence"/>
</dbReference>
<comment type="caution">
    <text evidence="5">The sequence shown here is derived from an EMBL/GenBank/DDBJ whole genome shotgun (WGS) entry which is preliminary data.</text>
</comment>
<sequence length="225" mass="25572">VKKNIFFSSGIDCQDVLSRGQSRGDGMYWLDPDGGSHSNTFLAYCDMTSYNGGWTMCYTTDEYAKPSTEVEYNALFPYGTDGYRTNCNNIGFTEIIFVDHKTGNKAYFKQKTNLTTIRAAGNYGKQADTYGFFTFFYPSGYSLRHCFGTINNLYSYQLLICDTSFYTGFFVSGYTNCYKQCNHWCLDYKSPYFRTASTRSLYKGVAFNTNGARSVSTRLMSVGLR</sequence>
<feature type="domain" description="Fibrinogen C-terminal" evidence="4">
    <location>
        <begin position="4"/>
        <end position="55"/>
    </location>
</feature>
<keyword evidence="6" id="KW-1185">Reference proteome</keyword>
<gene>
    <name evidence="5" type="ORF">PEVE_00032784</name>
</gene>
<dbReference type="SUPFAM" id="SSF56496">
    <property type="entry name" value="Fibrinogen C-terminal domain-like"/>
    <property type="match status" value="1"/>
</dbReference>
<dbReference type="InterPro" id="IPR002181">
    <property type="entry name" value="Fibrinogen_a/b/g_C_dom"/>
</dbReference>
<dbReference type="EMBL" id="CALNXI010004801">
    <property type="protein sequence ID" value="CAH3196480.1"/>
    <property type="molecule type" value="Genomic_DNA"/>
</dbReference>
<dbReference type="Gene3D" id="2.60.120.1000">
    <property type="match status" value="1"/>
</dbReference>
<evidence type="ECO:0000256" key="2">
    <source>
        <dbReference type="ARBA" id="ARBA00022525"/>
    </source>
</evidence>
<evidence type="ECO:0000313" key="6">
    <source>
        <dbReference type="Proteomes" id="UP001159427"/>
    </source>
</evidence>
<reference evidence="5 6" key="1">
    <citation type="submission" date="2022-05" db="EMBL/GenBank/DDBJ databases">
        <authorList>
            <consortium name="Genoscope - CEA"/>
            <person name="William W."/>
        </authorList>
    </citation>
    <scope>NUCLEOTIDE SEQUENCE [LARGE SCALE GENOMIC DNA]</scope>
</reference>
<comment type="subcellular location">
    <subcellularLocation>
        <location evidence="1">Secreted</location>
    </subcellularLocation>
</comment>
<organism evidence="5 6">
    <name type="scientific">Porites evermanni</name>
    <dbReference type="NCBI Taxonomy" id="104178"/>
    <lineage>
        <taxon>Eukaryota</taxon>
        <taxon>Metazoa</taxon>
        <taxon>Cnidaria</taxon>
        <taxon>Anthozoa</taxon>
        <taxon>Hexacorallia</taxon>
        <taxon>Scleractinia</taxon>
        <taxon>Fungiina</taxon>
        <taxon>Poritidae</taxon>
        <taxon>Porites</taxon>
    </lineage>
</organism>
<dbReference type="InterPro" id="IPR000885">
    <property type="entry name" value="Fib_collagen_C"/>
</dbReference>
<dbReference type="NCBIfam" id="NF040941">
    <property type="entry name" value="GGGWT_bact"/>
    <property type="match status" value="1"/>
</dbReference>
<accession>A0ABN8T078</accession>
<proteinExistence type="predicted"/>
<protein>
    <recommendedName>
        <fullName evidence="4">Fibrinogen C-terminal domain-containing protein</fullName>
    </recommendedName>
</protein>
<evidence type="ECO:0000259" key="4">
    <source>
        <dbReference type="PROSITE" id="PS51406"/>
    </source>
</evidence>
<evidence type="ECO:0000256" key="1">
    <source>
        <dbReference type="ARBA" id="ARBA00004613"/>
    </source>
</evidence>
<name>A0ABN8T078_9CNID</name>
<feature type="non-terminal residue" evidence="5">
    <location>
        <position position="1"/>
    </location>
</feature>
<dbReference type="PROSITE" id="PS51406">
    <property type="entry name" value="FIBRINOGEN_C_2"/>
    <property type="match status" value="1"/>
</dbReference>
<evidence type="ECO:0000313" key="5">
    <source>
        <dbReference type="EMBL" id="CAH3196480.1"/>
    </source>
</evidence>
<evidence type="ECO:0000256" key="3">
    <source>
        <dbReference type="ARBA" id="ARBA00023119"/>
    </source>
</evidence>